<evidence type="ECO:0000313" key="1">
    <source>
        <dbReference type="EMBL" id="KAH3840403.1"/>
    </source>
</evidence>
<organism evidence="1 2">
    <name type="scientific">Dreissena polymorpha</name>
    <name type="common">Zebra mussel</name>
    <name type="synonym">Mytilus polymorpha</name>
    <dbReference type="NCBI Taxonomy" id="45954"/>
    <lineage>
        <taxon>Eukaryota</taxon>
        <taxon>Metazoa</taxon>
        <taxon>Spiralia</taxon>
        <taxon>Lophotrochozoa</taxon>
        <taxon>Mollusca</taxon>
        <taxon>Bivalvia</taxon>
        <taxon>Autobranchia</taxon>
        <taxon>Heteroconchia</taxon>
        <taxon>Euheterodonta</taxon>
        <taxon>Imparidentia</taxon>
        <taxon>Neoheterodontei</taxon>
        <taxon>Myida</taxon>
        <taxon>Dreissenoidea</taxon>
        <taxon>Dreissenidae</taxon>
        <taxon>Dreissena</taxon>
    </lineage>
</organism>
<reference evidence="1" key="1">
    <citation type="journal article" date="2019" name="bioRxiv">
        <title>The Genome of the Zebra Mussel, Dreissena polymorpha: A Resource for Invasive Species Research.</title>
        <authorList>
            <person name="McCartney M.A."/>
            <person name="Auch B."/>
            <person name="Kono T."/>
            <person name="Mallez S."/>
            <person name="Zhang Y."/>
            <person name="Obille A."/>
            <person name="Becker A."/>
            <person name="Abrahante J.E."/>
            <person name="Garbe J."/>
            <person name="Badalamenti J.P."/>
            <person name="Herman A."/>
            <person name="Mangelson H."/>
            <person name="Liachko I."/>
            <person name="Sullivan S."/>
            <person name="Sone E.D."/>
            <person name="Koren S."/>
            <person name="Silverstein K.A.T."/>
            <person name="Beckman K.B."/>
            <person name="Gohl D.M."/>
        </authorList>
    </citation>
    <scope>NUCLEOTIDE SEQUENCE</scope>
    <source>
        <strain evidence="1">Duluth1</strain>
        <tissue evidence="1">Whole animal</tissue>
    </source>
</reference>
<dbReference type="Proteomes" id="UP000828390">
    <property type="component" value="Unassembled WGS sequence"/>
</dbReference>
<reference evidence="1" key="2">
    <citation type="submission" date="2020-11" db="EMBL/GenBank/DDBJ databases">
        <authorList>
            <person name="McCartney M.A."/>
            <person name="Auch B."/>
            <person name="Kono T."/>
            <person name="Mallez S."/>
            <person name="Becker A."/>
            <person name="Gohl D.M."/>
            <person name="Silverstein K.A.T."/>
            <person name="Koren S."/>
            <person name="Bechman K.B."/>
            <person name="Herman A."/>
            <person name="Abrahante J.E."/>
            <person name="Garbe J."/>
        </authorList>
    </citation>
    <scope>NUCLEOTIDE SEQUENCE</scope>
    <source>
        <strain evidence="1">Duluth1</strain>
        <tissue evidence="1">Whole animal</tissue>
    </source>
</reference>
<proteinExistence type="predicted"/>
<comment type="caution">
    <text evidence="1">The sequence shown here is derived from an EMBL/GenBank/DDBJ whole genome shotgun (WGS) entry which is preliminary data.</text>
</comment>
<dbReference type="AlphaFoldDB" id="A0A9D4QRE8"/>
<keyword evidence="2" id="KW-1185">Reference proteome</keyword>
<protein>
    <submittedName>
        <fullName evidence="1">Uncharacterized protein</fullName>
    </submittedName>
</protein>
<evidence type="ECO:0000313" key="2">
    <source>
        <dbReference type="Proteomes" id="UP000828390"/>
    </source>
</evidence>
<sequence length="90" mass="10351">MERLFAAMAALIPCRKRKNKVKIQVTQAEAFDGDNINELEFDRDNINLPIQLEEKRMVPISDPGVPDKKRNNDQEKVFLITRRVSSLGLI</sequence>
<dbReference type="EMBL" id="JAIWYP010000004">
    <property type="protein sequence ID" value="KAH3840403.1"/>
    <property type="molecule type" value="Genomic_DNA"/>
</dbReference>
<name>A0A9D4QRE8_DREPO</name>
<accession>A0A9D4QRE8</accession>
<gene>
    <name evidence="1" type="ORF">DPMN_113851</name>
</gene>